<protein>
    <submittedName>
        <fullName evidence="3">Peptidase</fullName>
    </submittedName>
</protein>
<feature type="transmembrane region" description="Helical" evidence="2">
    <location>
        <begin position="12"/>
        <end position="36"/>
    </location>
</feature>
<evidence type="ECO:0000313" key="3">
    <source>
        <dbReference type="EMBL" id="OWQ95209.1"/>
    </source>
</evidence>
<feature type="transmembrane region" description="Helical" evidence="2">
    <location>
        <begin position="441"/>
        <end position="461"/>
    </location>
</feature>
<dbReference type="InterPro" id="IPR005625">
    <property type="entry name" value="PepSY-ass_TM"/>
</dbReference>
<keyword evidence="2" id="KW-0812">Transmembrane</keyword>
<dbReference type="PANTHER" id="PTHR34219">
    <property type="entry name" value="IRON-REGULATED INNER MEMBRANE PROTEIN-RELATED"/>
    <property type="match status" value="1"/>
</dbReference>
<proteinExistence type="predicted"/>
<feature type="transmembrane region" description="Helical" evidence="2">
    <location>
        <begin position="141"/>
        <end position="162"/>
    </location>
</feature>
<gene>
    <name evidence="3" type="ORF">CDQ91_14985</name>
</gene>
<feature type="transmembrane region" description="Helical" evidence="2">
    <location>
        <begin position="383"/>
        <end position="402"/>
    </location>
</feature>
<organism evidence="3 4">
    <name type="scientific">Sphingopyxis witflariensis</name>
    <dbReference type="NCBI Taxonomy" id="173675"/>
    <lineage>
        <taxon>Bacteria</taxon>
        <taxon>Pseudomonadati</taxon>
        <taxon>Pseudomonadota</taxon>
        <taxon>Alphaproteobacteria</taxon>
        <taxon>Sphingomonadales</taxon>
        <taxon>Sphingomonadaceae</taxon>
        <taxon>Sphingopyxis</taxon>
    </lineage>
</organism>
<accession>A0A2D0AN94</accession>
<dbReference type="Proteomes" id="UP000197097">
    <property type="component" value="Unassembled WGS sequence"/>
</dbReference>
<evidence type="ECO:0000256" key="1">
    <source>
        <dbReference type="SAM" id="MobiDB-lite"/>
    </source>
</evidence>
<feature type="region of interest" description="Disordered" evidence="1">
    <location>
        <begin position="84"/>
        <end position="111"/>
    </location>
</feature>
<feature type="transmembrane region" description="Helical" evidence="2">
    <location>
        <begin position="414"/>
        <end position="434"/>
    </location>
</feature>
<feature type="compositionally biased region" description="Basic and acidic residues" evidence="1">
    <location>
        <begin position="94"/>
        <end position="105"/>
    </location>
</feature>
<feature type="transmembrane region" description="Helical" evidence="2">
    <location>
        <begin position="476"/>
        <end position="496"/>
    </location>
</feature>
<comment type="caution">
    <text evidence="3">The sequence shown here is derived from an EMBL/GenBank/DDBJ whole genome shotgun (WGS) entry which is preliminary data.</text>
</comment>
<keyword evidence="2" id="KW-1133">Transmembrane helix</keyword>
<dbReference type="PANTHER" id="PTHR34219:SF4">
    <property type="entry name" value="PEPSY DOMAIN-CONTAINING PROTEIN"/>
    <property type="match status" value="1"/>
</dbReference>
<dbReference type="AlphaFoldDB" id="A0A2D0AN94"/>
<feature type="transmembrane region" description="Helical" evidence="2">
    <location>
        <begin position="183"/>
        <end position="216"/>
    </location>
</feature>
<name>A0A2D0AN94_9SPHN</name>
<keyword evidence="4" id="KW-1185">Reference proteome</keyword>
<evidence type="ECO:0000256" key="2">
    <source>
        <dbReference type="SAM" id="Phobius"/>
    </source>
</evidence>
<sequence length="521" mass="57207">MKESLRQSMAWLHTWTGLLLGWLLFAMFATGTAAYFQDEITRWMQPEVAGRPDPVVATEGAVRFLQTTAPDAKRWFITPPNSRSATTQVFWQPEGDRPRGSRRDTSATLDGQGHRIEARETRGGTFLYRFHFDLHYLPVIWARYMVGIAAMFMLIAILSGVITHKKIFADFFMLRFGKGQRSWLDAHNVTAVLALPFHLMITFTGLVTLATLYMPWGIAANYASPDSFFEAVFARSDEVERSGKAAPLAPVGAMMRTASAEWHGAGVGFLSVSNPGDATATVSLTRAPEDAIGSRGPALTLDGTTGRRLDASVSKGAALETESVMIGLHAGRFAEWGLRWLYFLSGVGGTIMVGSGLVLWTVKRRTRLPDPERPHFGFRLVERLNVAAIAGLGAGLASYFLANRLLPLRMEARADWEVHSLFIAWVAVLIWALVRPAQRAWIEALALAALLFAAVPFVNALTTPRNLFASLVAGDWLFVAFDAVMLLLAAGFGWAARKAARPRSARVKRRASQAQETVVAA</sequence>
<dbReference type="EMBL" id="NISJ01000008">
    <property type="protein sequence ID" value="OWQ95209.1"/>
    <property type="molecule type" value="Genomic_DNA"/>
</dbReference>
<dbReference type="RefSeq" id="WP_088473540.1">
    <property type="nucleotide sequence ID" value="NZ_NISJ01000008.1"/>
</dbReference>
<dbReference type="Pfam" id="PF03929">
    <property type="entry name" value="PepSY_TM"/>
    <property type="match status" value="1"/>
</dbReference>
<reference evidence="3 4" key="1">
    <citation type="journal article" date="2002" name="Int. J. Syst. Evol. Microbiol.">
        <title>Sphingopyxis witflariensis sp. nov., isolated from activated sludge.</title>
        <authorList>
            <person name="Kampfer P."/>
            <person name="Witzenberger R."/>
            <person name="Denner E.B."/>
            <person name="Busse H.J."/>
            <person name="Neef A."/>
        </authorList>
    </citation>
    <scope>NUCLEOTIDE SEQUENCE [LARGE SCALE GENOMIC DNA]</scope>
    <source>
        <strain evidence="3 4">DSM 14551</strain>
    </source>
</reference>
<evidence type="ECO:0000313" key="4">
    <source>
        <dbReference type="Proteomes" id="UP000197097"/>
    </source>
</evidence>
<feature type="transmembrane region" description="Helical" evidence="2">
    <location>
        <begin position="340"/>
        <end position="362"/>
    </location>
</feature>
<keyword evidence="2" id="KW-0472">Membrane</keyword>
<dbReference type="OrthoDB" id="9776609at2"/>